<dbReference type="OrthoDB" id="10577776at2759"/>
<proteinExistence type="predicted"/>
<protein>
    <submittedName>
        <fullName evidence="2">Uncharacterized protein</fullName>
    </submittedName>
</protein>
<reference evidence="2 3" key="1">
    <citation type="journal article" date="2019" name="Genome Biol. Evol.">
        <title>Whole-Genome Sequencing of the Giant Devil Catfish, Bagarius yarrelli.</title>
        <authorList>
            <person name="Jiang W."/>
            <person name="Lv Y."/>
            <person name="Cheng L."/>
            <person name="Yang K."/>
            <person name="Chao B."/>
            <person name="Wang X."/>
            <person name="Li Y."/>
            <person name="Pan X."/>
            <person name="You X."/>
            <person name="Zhang Y."/>
            <person name="Yang J."/>
            <person name="Li J."/>
            <person name="Zhang X."/>
            <person name="Liu S."/>
            <person name="Sun C."/>
            <person name="Yang J."/>
            <person name="Shi Q."/>
        </authorList>
    </citation>
    <scope>NUCLEOTIDE SEQUENCE [LARGE SCALE GENOMIC DNA]</scope>
    <source>
        <strain evidence="2">JWS20170419001</strain>
        <tissue evidence="2">Muscle</tissue>
    </source>
</reference>
<evidence type="ECO:0000313" key="3">
    <source>
        <dbReference type="Proteomes" id="UP000319801"/>
    </source>
</evidence>
<dbReference type="AlphaFoldDB" id="A0A556V5M9"/>
<evidence type="ECO:0000313" key="2">
    <source>
        <dbReference type="EMBL" id="TSV54871.1"/>
    </source>
</evidence>
<gene>
    <name evidence="2" type="ORF">Baya_13279</name>
</gene>
<accession>A0A556V5M9</accession>
<feature type="region of interest" description="Disordered" evidence="1">
    <location>
        <begin position="97"/>
        <end position="116"/>
    </location>
</feature>
<organism evidence="2 3">
    <name type="scientific">Bagarius yarrelli</name>
    <name type="common">Goonch</name>
    <name type="synonym">Bagrus yarrelli</name>
    <dbReference type="NCBI Taxonomy" id="175774"/>
    <lineage>
        <taxon>Eukaryota</taxon>
        <taxon>Metazoa</taxon>
        <taxon>Chordata</taxon>
        <taxon>Craniata</taxon>
        <taxon>Vertebrata</taxon>
        <taxon>Euteleostomi</taxon>
        <taxon>Actinopterygii</taxon>
        <taxon>Neopterygii</taxon>
        <taxon>Teleostei</taxon>
        <taxon>Ostariophysi</taxon>
        <taxon>Siluriformes</taxon>
        <taxon>Sisoridae</taxon>
        <taxon>Sisorinae</taxon>
        <taxon>Bagarius</taxon>
    </lineage>
</organism>
<comment type="caution">
    <text evidence="2">The sequence shown here is derived from an EMBL/GenBank/DDBJ whole genome shotgun (WGS) entry which is preliminary data.</text>
</comment>
<evidence type="ECO:0000256" key="1">
    <source>
        <dbReference type="SAM" id="MobiDB-lite"/>
    </source>
</evidence>
<dbReference type="EMBL" id="VCAZ01000126">
    <property type="protein sequence ID" value="TSV54871.1"/>
    <property type="molecule type" value="Genomic_DNA"/>
</dbReference>
<dbReference type="Proteomes" id="UP000319801">
    <property type="component" value="Unassembled WGS sequence"/>
</dbReference>
<name>A0A556V5M9_BAGYA</name>
<sequence>MSLRALEGVGLRPQAFSDSSGRFTIGSIKECGEATCLPEPPVSQKTQTTGASIRPFSENAFSQRVMLTRTSLYRWRCSYWKQRSNLIDDNQKQRFSTITQPGSSTQEHPDMVTSSTTTSRLSFPTILQMHIKFCNLPQGDKAYEMLELQHPTARARQCREVLIAISISFRYPRSQRSSCCPLSVRIRVTTEASWGRSSNRHQVLSIVLYILPPPTTGCGPVWPGFTLSGYLPVKANGVRMGRTCPDFGSPEPALVLALAPFCSINGKLDECKCLCTDSRDEFVCLREEQEGLNTLPPGRVT</sequence>
<keyword evidence="3" id="KW-1185">Reference proteome</keyword>